<dbReference type="PANTHER" id="PTHR42776">
    <property type="entry name" value="SERINE PEPTIDASE S9 FAMILY MEMBER"/>
    <property type="match status" value="1"/>
</dbReference>
<keyword evidence="5" id="KW-0645">Protease</keyword>
<dbReference type="SUPFAM" id="SSF53474">
    <property type="entry name" value="alpha/beta-Hydrolases"/>
    <property type="match status" value="1"/>
</dbReference>
<feature type="coiled-coil region" evidence="15">
    <location>
        <begin position="29"/>
        <end position="56"/>
    </location>
</feature>
<evidence type="ECO:0000256" key="7">
    <source>
        <dbReference type="ARBA" id="ARBA00022801"/>
    </source>
</evidence>
<reference evidence="18" key="1">
    <citation type="submission" date="2023-01" db="EMBL/GenBank/DDBJ databases">
        <title>Colletotrichum chrysophilum M932 genome sequence.</title>
        <authorList>
            <person name="Baroncelli R."/>
        </authorList>
    </citation>
    <scope>NUCLEOTIDE SEQUENCE</scope>
    <source>
        <strain evidence="18">M932</strain>
    </source>
</reference>
<dbReference type="Pfam" id="PF09340">
    <property type="entry name" value="NuA4"/>
    <property type="match status" value="1"/>
</dbReference>
<comment type="subcellular location">
    <subcellularLocation>
        <location evidence="1">Nucleus</location>
    </subcellularLocation>
</comment>
<dbReference type="PANTHER" id="PTHR42776:SF13">
    <property type="entry name" value="DIPEPTIDYL-PEPTIDASE 5"/>
    <property type="match status" value="1"/>
</dbReference>
<keyword evidence="9" id="KW-0156">Chromatin regulator</keyword>
<feature type="compositionally biased region" description="Polar residues" evidence="16">
    <location>
        <begin position="89"/>
        <end position="135"/>
    </location>
</feature>
<dbReference type="Pfam" id="PF00326">
    <property type="entry name" value="Peptidase_S9"/>
    <property type="match status" value="1"/>
</dbReference>
<evidence type="ECO:0000313" key="19">
    <source>
        <dbReference type="Proteomes" id="UP001243330"/>
    </source>
</evidence>
<dbReference type="FunFam" id="3.40.50.1820:FF:000028">
    <property type="entry name" value="S9 family peptidase"/>
    <property type="match status" value="1"/>
</dbReference>
<proteinExistence type="inferred from homology"/>
<keyword evidence="10" id="KW-0805">Transcription regulation</keyword>
<dbReference type="AlphaFoldDB" id="A0AAD9EG75"/>
<evidence type="ECO:0000256" key="5">
    <source>
        <dbReference type="ARBA" id="ARBA00022670"/>
    </source>
</evidence>
<evidence type="ECO:0000256" key="8">
    <source>
        <dbReference type="ARBA" id="ARBA00022825"/>
    </source>
</evidence>
<dbReference type="InterPro" id="IPR011042">
    <property type="entry name" value="6-blade_b-propeller_TolB-like"/>
</dbReference>
<evidence type="ECO:0000256" key="11">
    <source>
        <dbReference type="ARBA" id="ARBA00023054"/>
    </source>
</evidence>
<dbReference type="GO" id="GO:0005634">
    <property type="term" value="C:nucleus"/>
    <property type="evidence" value="ECO:0007669"/>
    <property type="project" value="UniProtKB-SubCell"/>
</dbReference>
<evidence type="ECO:0000256" key="16">
    <source>
        <dbReference type="SAM" id="MobiDB-lite"/>
    </source>
</evidence>
<organism evidence="18 19">
    <name type="scientific">Colletotrichum chrysophilum</name>
    <dbReference type="NCBI Taxonomy" id="1836956"/>
    <lineage>
        <taxon>Eukaryota</taxon>
        <taxon>Fungi</taxon>
        <taxon>Dikarya</taxon>
        <taxon>Ascomycota</taxon>
        <taxon>Pezizomycotina</taxon>
        <taxon>Sordariomycetes</taxon>
        <taxon>Hypocreomycetidae</taxon>
        <taxon>Glomerellales</taxon>
        <taxon>Glomerellaceae</taxon>
        <taxon>Colletotrichum</taxon>
        <taxon>Colletotrichum gloeosporioides species complex</taxon>
    </lineage>
</organism>
<dbReference type="Gene3D" id="3.40.50.1820">
    <property type="entry name" value="alpha/beta hydrolase"/>
    <property type="match status" value="1"/>
</dbReference>
<evidence type="ECO:0000256" key="15">
    <source>
        <dbReference type="SAM" id="Coils"/>
    </source>
</evidence>
<dbReference type="SUPFAM" id="SSF82171">
    <property type="entry name" value="DPP6 N-terminal domain-like"/>
    <property type="match status" value="1"/>
</dbReference>
<feature type="compositionally biased region" description="Low complexity" evidence="16">
    <location>
        <begin position="136"/>
        <end position="145"/>
    </location>
</feature>
<dbReference type="GO" id="GO:0006508">
    <property type="term" value="P:proteolysis"/>
    <property type="evidence" value="ECO:0007669"/>
    <property type="project" value="UniProtKB-KW"/>
</dbReference>
<dbReference type="InterPro" id="IPR001375">
    <property type="entry name" value="Peptidase_S9_cat"/>
</dbReference>
<feature type="region of interest" description="Disordered" evidence="16">
    <location>
        <begin position="84"/>
        <end position="185"/>
    </location>
</feature>
<evidence type="ECO:0000259" key="17">
    <source>
        <dbReference type="Pfam" id="PF00326"/>
    </source>
</evidence>
<evidence type="ECO:0000256" key="2">
    <source>
        <dbReference type="ARBA" id="ARBA00010040"/>
    </source>
</evidence>
<evidence type="ECO:0000256" key="12">
    <source>
        <dbReference type="ARBA" id="ARBA00023163"/>
    </source>
</evidence>
<feature type="domain" description="Peptidase S9 prolyl oligopeptidase catalytic" evidence="17">
    <location>
        <begin position="799"/>
        <end position="1008"/>
    </location>
</feature>
<dbReference type="Proteomes" id="UP001243330">
    <property type="component" value="Unassembled WGS sequence"/>
</dbReference>
<sequence>MGENQPNGAAAAQQPAPTMQLYREEQARLRQMLDKRAAIARRLANIESEIESKETAYLDSTPNGNIIAGFDNYIKGTGAAAQRRKAGATEQNRVFSRSSISYRPGSEATTPGSTPASHAPTPLSTSFKDGSGSNHATPTSATASKSGKKNKKANEEDSDHDSQAPNKKRINFGAGRKNQGSEMMDHNATHDNFGVQDYDTLKPFEILLFELKGCVCTQLAQGIELQFIENCPCLRRCVPFTRLKVHIYSNGLFDDCLENKGSWLLASCIILPPTEAFSRLLRVMLPSSIAPSGFGADGTLVRGSSTKLHASRSTPVVELLMMTIQASKFTPEVLLSAPRRSPGVPNPSGSKVLYTVSAYSFESHNKTAQTRVLDVESGHSTLLYEDQSYNDATWISDQEIALLRSGEKGTTSLVLGNITEPSVVKEIRNFEGSLSSLKVKRLSDNEVAIALCVLTTPSGAMYNPAAEKKQLSSGKIYSSLFVRHWDTWGNENHNSLWYGLLKKEDQSYKLEDPGLVNALDGTKLQSPVPPFGGAGDFDISKNGLVFVARDPEISPAIYTKTDLYFIPLKSFTETKPPAPQVVKTSKLRGYSASPVFSRDGKKVAFTRMKSDQYETDKPRLLLIPDIFDLSSVQEFYETEDGVGGWDARPEWVTWSKDDSELFVSAEEHGRAKLWKLPATPHQAKDLPAAIYEDGSVLEAKLLGDDGNSLFISTSSRVENSAYSILDPVSKKSDLVSSSSKHGKSLGLSKSQCDEFWYKGAEGYDVHALVVKPSNFDPNKKYPLAFLIHGGPQAAWMDSWSTRWNPAIFAEQGYIAVMPNPTGSTGYGQQHTDNIQNEWGGRPYVDLVKCFDHIEKNISYIDSKNAVALGASYGGYMINWIQGHELGRKFKALVCHDGVFSTLNQWSTEELFFPLHDFGGTLWENRTGYEKWDPAHHLDQWATPMLVIHNELDYRLPISEGLAMFNVLQARKVPSKLVMFPDENHWVLKPENSLVWHREVLGWINKYTGIDKAEDLSVRQK</sequence>
<evidence type="ECO:0000256" key="6">
    <source>
        <dbReference type="ARBA" id="ARBA00022729"/>
    </source>
</evidence>
<accession>A0AAD9EG75</accession>
<dbReference type="Gene3D" id="2.120.10.30">
    <property type="entry name" value="TolB, C-terminal domain"/>
    <property type="match status" value="1"/>
</dbReference>
<dbReference type="InterPro" id="IPR029058">
    <property type="entry name" value="AB_hydrolase_fold"/>
</dbReference>
<gene>
    <name evidence="18" type="ORF">CCHR01_13763</name>
</gene>
<dbReference type="EMBL" id="JAQOWY010000349">
    <property type="protein sequence ID" value="KAK1843616.1"/>
    <property type="molecule type" value="Genomic_DNA"/>
</dbReference>
<evidence type="ECO:0000256" key="13">
    <source>
        <dbReference type="ARBA" id="ARBA00023242"/>
    </source>
</evidence>
<dbReference type="InterPro" id="IPR015418">
    <property type="entry name" value="Eaf6"/>
</dbReference>
<evidence type="ECO:0000256" key="9">
    <source>
        <dbReference type="ARBA" id="ARBA00022853"/>
    </source>
</evidence>
<keyword evidence="13" id="KW-0539">Nucleus</keyword>
<keyword evidence="12" id="KW-0804">Transcription</keyword>
<keyword evidence="19" id="KW-1185">Reference proteome</keyword>
<evidence type="ECO:0000256" key="14">
    <source>
        <dbReference type="ARBA" id="ARBA00032829"/>
    </source>
</evidence>
<evidence type="ECO:0000256" key="3">
    <source>
        <dbReference type="ARBA" id="ARBA00010916"/>
    </source>
</evidence>
<comment type="similarity">
    <text evidence="2">Belongs to the peptidase S9C family.</text>
</comment>
<keyword evidence="8" id="KW-0720">Serine protease</keyword>
<comment type="caution">
    <text evidence="18">The sequence shown here is derived from an EMBL/GenBank/DDBJ whole genome shotgun (WGS) entry which is preliminary data.</text>
</comment>
<evidence type="ECO:0000256" key="1">
    <source>
        <dbReference type="ARBA" id="ARBA00004123"/>
    </source>
</evidence>
<keyword evidence="6" id="KW-0732">Signal</keyword>
<comment type="similarity">
    <text evidence="3">Belongs to the EAF6 family.</text>
</comment>
<dbReference type="GO" id="GO:0006325">
    <property type="term" value="P:chromatin organization"/>
    <property type="evidence" value="ECO:0007669"/>
    <property type="project" value="UniProtKB-KW"/>
</dbReference>
<name>A0AAD9EG75_9PEZI</name>
<dbReference type="GO" id="GO:0000123">
    <property type="term" value="C:histone acetyltransferase complex"/>
    <property type="evidence" value="ECO:0007669"/>
    <property type="project" value="InterPro"/>
</dbReference>
<keyword evidence="7" id="KW-0378">Hydrolase</keyword>
<evidence type="ECO:0000313" key="18">
    <source>
        <dbReference type="EMBL" id="KAK1843616.1"/>
    </source>
</evidence>
<keyword evidence="11 15" id="KW-0175">Coiled coil</keyword>
<evidence type="ECO:0000256" key="4">
    <source>
        <dbReference type="ARBA" id="ARBA00018504"/>
    </source>
</evidence>
<dbReference type="GO" id="GO:0004252">
    <property type="term" value="F:serine-type endopeptidase activity"/>
    <property type="evidence" value="ECO:0007669"/>
    <property type="project" value="TreeGrafter"/>
</dbReference>
<protein>
    <recommendedName>
        <fullName evidence="4">Chromatin modification-related protein EAF6</fullName>
    </recommendedName>
    <alternativeName>
        <fullName evidence="14">Dipeptidyl-peptidase V</fullName>
    </alternativeName>
</protein>
<evidence type="ECO:0000256" key="10">
    <source>
        <dbReference type="ARBA" id="ARBA00023015"/>
    </source>
</evidence>